<comment type="caution">
    <text evidence="5">The sequence shown here is derived from an EMBL/GenBank/DDBJ whole genome shotgun (WGS) entry which is preliminary data.</text>
</comment>
<feature type="domain" description="VOC" evidence="4">
    <location>
        <begin position="2"/>
        <end position="135"/>
    </location>
</feature>
<dbReference type="InterPro" id="IPR000335">
    <property type="entry name" value="Bleomycin-R"/>
</dbReference>
<dbReference type="AlphaFoldDB" id="E2SC43"/>
<dbReference type="InterPro" id="IPR037523">
    <property type="entry name" value="VOC_core"/>
</dbReference>
<sequence>MTFAATTPALPVRRIDAAAAFYAERLGFTVLHQDSGFARVVRDEAEIHLWAASDSTWRDRDDVLERPVLSGAEDFIAGTASCRIRVTSIGSVHAELAARDVLHPTDTGRPARTDWGTLEVNALDLDGNLLTLWEPVS</sequence>
<proteinExistence type="inferred from homology"/>
<gene>
    <name evidence="5" type="primary">ble</name>
    <name evidence="5" type="ORF">HMPREF0063_11602</name>
</gene>
<accession>E2SC43</accession>
<protein>
    <recommendedName>
        <fullName evidence="2">Bleomycin resistance protein</fullName>
    </recommendedName>
</protein>
<dbReference type="InterPro" id="IPR004360">
    <property type="entry name" value="Glyas_Fos-R_dOase_dom"/>
</dbReference>
<dbReference type="PRINTS" id="PR00311">
    <property type="entry name" value="BLEOMYCINRST"/>
</dbReference>
<dbReference type="SUPFAM" id="SSF54593">
    <property type="entry name" value="Glyoxalase/Bleomycin resistance protein/Dihydroxybiphenyl dioxygenase"/>
    <property type="match status" value="1"/>
</dbReference>
<name>E2SC43_9ACTN</name>
<evidence type="ECO:0000256" key="3">
    <source>
        <dbReference type="ARBA" id="ARBA00023251"/>
    </source>
</evidence>
<dbReference type="HOGENOM" id="CLU_046006_15_5_11"/>
<dbReference type="PROSITE" id="PS51819">
    <property type="entry name" value="VOC"/>
    <property type="match status" value="1"/>
</dbReference>
<dbReference type="eggNOG" id="COG0346">
    <property type="taxonomic scope" value="Bacteria"/>
</dbReference>
<reference evidence="5" key="1">
    <citation type="submission" date="2010-08" db="EMBL/GenBank/DDBJ databases">
        <authorList>
            <person name="Muzny D."/>
            <person name="Qin X."/>
            <person name="Buhay C."/>
            <person name="Dugan-Rocha S."/>
            <person name="Ding Y."/>
            <person name="Chen G."/>
            <person name="Hawes A."/>
            <person name="Holder M."/>
            <person name="Jhangiani S."/>
            <person name="Johnson A."/>
            <person name="Khan Z."/>
            <person name="Li Z."/>
            <person name="Liu W."/>
            <person name="Liu X."/>
            <person name="Perez L."/>
            <person name="Shen H."/>
            <person name="Wang Q."/>
            <person name="Watt J."/>
            <person name="Xi L."/>
            <person name="Xin Y."/>
            <person name="Zhou J."/>
            <person name="Deng J."/>
            <person name="Jiang H."/>
            <person name="Liu Y."/>
            <person name="Qu J."/>
            <person name="Song X.-Z."/>
            <person name="Zhang L."/>
            <person name="Villasana D."/>
            <person name="Johnson A."/>
            <person name="Liu J."/>
            <person name="Liyanage D."/>
            <person name="Lorensuhewa L."/>
            <person name="Robinson T."/>
            <person name="Song A."/>
            <person name="Song B.-B."/>
            <person name="Dinh H."/>
            <person name="Thornton R."/>
            <person name="Coyle M."/>
            <person name="Francisco L."/>
            <person name="Jackson L."/>
            <person name="Javaid M."/>
            <person name="Korchina V."/>
            <person name="Kovar C."/>
            <person name="Mata R."/>
            <person name="Mathew T."/>
            <person name="Ngo R."/>
            <person name="Nguyen L."/>
            <person name="Nguyen N."/>
            <person name="Okwuonu G."/>
            <person name="Ongeri F."/>
            <person name="Pham C."/>
            <person name="Simmons D."/>
            <person name="Wilczek-Boney K."/>
            <person name="Hale W."/>
            <person name="Jakkamsetti A."/>
            <person name="Pham P."/>
            <person name="Ruth R."/>
            <person name="San Lucas F."/>
            <person name="Warren J."/>
            <person name="Zhang J."/>
            <person name="Zhao Z."/>
            <person name="Zhou C."/>
            <person name="Zhu D."/>
            <person name="Lee S."/>
            <person name="Bess C."/>
            <person name="Blankenburg K."/>
            <person name="Forbes L."/>
            <person name="Fu Q."/>
            <person name="Gubbala S."/>
            <person name="Hirani K."/>
            <person name="Jayaseelan J.C."/>
            <person name="Lara F."/>
            <person name="Munidasa M."/>
            <person name="Palculict T."/>
            <person name="Patil S."/>
            <person name="Pu L.-L."/>
            <person name="Saada N."/>
            <person name="Tang L."/>
            <person name="Weissenberger G."/>
            <person name="Zhu Y."/>
            <person name="Hemphill L."/>
            <person name="Shang Y."/>
            <person name="Youmans B."/>
            <person name="Ayvaz T."/>
            <person name="Ross M."/>
            <person name="Santibanez J."/>
            <person name="Aqrawi P."/>
            <person name="Gross S."/>
            <person name="Joshi V."/>
            <person name="Fowler G."/>
            <person name="Nazareth L."/>
            <person name="Reid J."/>
            <person name="Worley K."/>
            <person name="Petrosino J."/>
            <person name="Highlander S."/>
            <person name="Gibbs R."/>
        </authorList>
    </citation>
    <scope>NUCLEOTIDE SEQUENCE [LARGE SCALE GENOMIC DNA]</scope>
    <source>
        <strain evidence="5">DSM 15272</strain>
    </source>
</reference>
<keyword evidence="3" id="KW-0046">Antibiotic resistance</keyword>
<dbReference type="STRING" id="585531.HMPREF0063_11602"/>
<evidence type="ECO:0000313" key="6">
    <source>
        <dbReference type="Proteomes" id="UP000003111"/>
    </source>
</evidence>
<dbReference type="Gene3D" id="3.10.180.10">
    <property type="entry name" value="2,3-Dihydroxybiphenyl 1,2-Dioxygenase, domain 1"/>
    <property type="match status" value="1"/>
</dbReference>
<evidence type="ECO:0000256" key="2">
    <source>
        <dbReference type="ARBA" id="ARBA00021572"/>
    </source>
</evidence>
<dbReference type="InterPro" id="IPR029068">
    <property type="entry name" value="Glyas_Bleomycin-R_OHBP_Dase"/>
</dbReference>
<dbReference type="Proteomes" id="UP000003111">
    <property type="component" value="Unassembled WGS sequence"/>
</dbReference>
<dbReference type="GO" id="GO:0046677">
    <property type="term" value="P:response to antibiotic"/>
    <property type="evidence" value="ECO:0007669"/>
    <property type="project" value="UniProtKB-KW"/>
</dbReference>
<keyword evidence="6" id="KW-1185">Reference proteome</keyword>
<evidence type="ECO:0000259" key="4">
    <source>
        <dbReference type="PROSITE" id="PS51819"/>
    </source>
</evidence>
<dbReference type="Pfam" id="PF00903">
    <property type="entry name" value="Glyoxalase"/>
    <property type="match status" value="1"/>
</dbReference>
<evidence type="ECO:0000256" key="1">
    <source>
        <dbReference type="ARBA" id="ARBA00011051"/>
    </source>
</evidence>
<dbReference type="EMBL" id="ACLF03000005">
    <property type="protein sequence ID" value="EFQ83329.1"/>
    <property type="molecule type" value="Genomic_DNA"/>
</dbReference>
<dbReference type="OrthoDB" id="9791602at2"/>
<organism evidence="5 6">
    <name type="scientific">Aeromicrobium marinum DSM 15272</name>
    <dbReference type="NCBI Taxonomy" id="585531"/>
    <lineage>
        <taxon>Bacteria</taxon>
        <taxon>Bacillati</taxon>
        <taxon>Actinomycetota</taxon>
        <taxon>Actinomycetes</taxon>
        <taxon>Propionibacteriales</taxon>
        <taxon>Nocardioidaceae</taxon>
        <taxon>Aeromicrobium</taxon>
    </lineage>
</organism>
<evidence type="ECO:0000313" key="5">
    <source>
        <dbReference type="EMBL" id="EFQ83329.1"/>
    </source>
</evidence>
<dbReference type="RefSeq" id="WP_007078944.1">
    <property type="nucleotide sequence ID" value="NZ_CM001024.1"/>
</dbReference>
<comment type="similarity">
    <text evidence="1">Belongs to the bleomycin resistance protein family.</text>
</comment>